<keyword evidence="1" id="KW-0472">Membrane</keyword>
<keyword evidence="3" id="KW-1185">Reference proteome</keyword>
<feature type="transmembrane region" description="Helical" evidence="1">
    <location>
        <begin position="53"/>
        <end position="73"/>
    </location>
</feature>
<dbReference type="EMBL" id="BGPR01027406">
    <property type="protein sequence ID" value="GBN97852.1"/>
    <property type="molecule type" value="Genomic_DNA"/>
</dbReference>
<organism evidence="2 3">
    <name type="scientific">Araneus ventricosus</name>
    <name type="common">Orbweaver spider</name>
    <name type="synonym">Epeira ventricosa</name>
    <dbReference type="NCBI Taxonomy" id="182803"/>
    <lineage>
        <taxon>Eukaryota</taxon>
        <taxon>Metazoa</taxon>
        <taxon>Ecdysozoa</taxon>
        <taxon>Arthropoda</taxon>
        <taxon>Chelicerata</taxon>
        <taxon>Arachnida</taxon>
        <taxon>Araneae</taxon>
        <taxon>Araneomorphae</taxon>
        <taxon>Entelegynae</taxon>
        <taxon>Araneoidea</taxon>
        <taxon>Araneidae</taxon>
        <taxon>Araneus</taxon>
    </lineage>
</organism>
<reference evidence="2 3" key="1">
    <citation type="journal article" date="2019" name="Sci. Rep.">
        <title>Orb-weaving spider Araneus ventricosus genome elucidates the spidroin gene catalogue.</title>
        <authorList>
            <person name="Kono N."/>
            <person name="Nakamura H."/>
            <person name="Ohtoshi R."/>
            <person name="Moran D.A.P."/>
            <person name="Shinohara A."/>
            <person name="Yoshida Y."/>
            <person name="Fujiwara M."/>
            <person name="Mori M."/>
            <person name="Tomita M."/>
            <person name="Arakawa K."/>
        </authorList>
    </citation>
    <scope>NUCLEOTIDE SEQUENCE [LARGE SCALE GENOMIC DNA]</scope>
</reference>
<evidence type="ECO:0000313" key="2">
    <source>
        <dbReference type="EMBL" id="GBN97852.1"/>
    </source>
</evidence>
<evidence type="ECO:0000313" key="3">
    <source>
        <dbReference type="Proteomes" id="UP000499080"/>
    </source>
</evidence>
<proteinExistence type="predicted"/>
<sequence>MFVKYRLFKNELTNSCTTAEKHAELGITVPLSSCDTWRQHAMAKAKCHKMKNFRLFLAFPFFIFEYPLSVTLWSSGNVAASMAGGLQVPNQIPLKIPHIWSVAL</sequence>
<accession>A0A4Y2TBA7</accession>
<name>A0A4Y2TBA7_ARAVE</name>
<dbReference type="AlphaFoldDB" id="A0A4Y2TBA7"/>
<comment type="caution">
    <text evidence="2">The sequence shown here is derived from an EMBL/GenBank/DDBJ whole genome shotgun (WGS) entry which is preliminary data.</text>
</comment>
<keyword evidence="1" id="KW-1133">Transmembrane helix</keyword>
<protein>
    <submittedName>
        <fullName evidence="2">Uncharacterized protein</fullName>
    </submittedName>
</protein>
<keyword evidence="1" id="KW-0812">Transmembrane</keyword>
<dbReference type="Proteomes" id="UP000499080">
    <property type="component" value="Unassembled WGS sequence"/>
</dbReference>
<evidence type="ECO:0000256" key="1">
    <source>
        <dbReference type="SAM" id="Phobius"/>
    </source>
</evidence>
<gene>
    <name evidence="2" type="ORF">AVEN_217807_1</name>
</gene>